<proteinExistence type="predicted"/>
<comment type="caution">
    <text evidence="1">The sequence shown here is derived from an EMBL/GenBank/DDBJ whole genome shotgun (WGS) entry which is preliminary data.</text>
</comment>
<organism evidence="1">
    <name type="scientific">bioreactor metagenome</name>
    <dbReference type="NCBI Taxonomy" id="1076179"/>
    <lineage>
        <taxon>unclassified sequences</taxon>
        <taxon>metagenomes</taxon>
        <taxon>ecological metagenomes</taxon>
    </lineage>
</organism>
<reference evidence="1" key="1">
    <citation type="submission" date="2019-08" db="EMBL/GenBank/DDBJ databases">
        <authorList>
            <person name="Kucharzyk K."/>
            <person name="Murdoch R.W."/>
            <person name="Higgins S."/>
            <person name="Loffler F."/>
        </authorList>
    </citation>
    <scope>NUCLEOTIDE SEQUENCE</scope>
</reference>
<gene>
    <name evidence="1" type="ORF">SDC9_42779</name>
</gene>
<dbReference type="AlphaFoldDB" id="A0A644VZ63"/>
<dbReference type="EMBL" id="VSSQ01000517">
    <property type="protein sequence ID" value="MPL96597.1"/>
    <property type="molecule type" value="Genomic_DNA"/>
</dbReference>
<protein>
    <submittedName>
        <fullName evidence="1">Uncharacterized protein</fullName>
    </submittedName>
</protein>
<name>A0A644VZ63_9ZZZZ</name>
<evidence type="ECO:0000313" key="1">
    <source>
        <dbReference type="EMBL" id="MPL96597.1"/>
    </source>
</evidence>
<accession>A0A644VZ63</accession>
<sequence>MTIACTKTLIGTVAARSGAGKDGVLRVEHLFRFWQREHIELPLCDNFNDCLRYGDPPIAGICLGRPKLRMLVAGISETVVVVSHGERLIDGEDTPRRVHILPGQGQCFAGAQSGKHEGYDNRLHQRLRLSGLQNLCPQGDGNGLGGVVLSGFALWFGDHHALDRV</sequence>